<dbReference type="GO" id="GO:0046872">
    <property type="term" value="F:metal ion binding"/>
    <property type="evidence" value="ECO:0007669"/>
    <property type="project" value="UniProtKB-KW"/>
</dbReference>
<sequence length="365" mass="41257">MKNRLLLINLGGPRNAGEIPKFLKDLFEDPLVFDLPIPEFLRIRLARKIASSRAKKVEETYASMGFGGGSPLVSETEKQAEGLKKILEGSGEEWEVKATMVCGYPDIRELPSEWTNPQAGAVLLPLFPQFSRSTVLSTAKLLEKQIGYCPASHPNWVRPFSERKEYLESISDLILDFFQGKLSEKEFLHIETKSVHDWQNLDIVFSAHGIPLRLINKGDKYTEEIQKNVQNIHSLLKTKGYKGEVHLSYQSRVGPSRWTTPNTLDKIQELGQKGKERIAVYPISFISDHLETLEEIGVQIRDHAFQNGIKEYYRIPAPGSYPAFLKALAKFVLETKSNSQDRMSCICKTSGGWDPKKEKSVCKCG</sequence>
<evidence type="ECO:0000256" key="2">
    <source>
        <dbReference type="ARBA" id="ARBA00023004"/>
    </source>
</evidence>
<evidence type="ECO:0000256" key="1">
    <source>
        <dbReference type="ARBA" id="ARBA00007718"/>
    </source>
</evidence>
<comment type="similarity">
    <text evidence="1 7 8">Belongs to the ferrochelatase family.</text>
</comment>
<comment type="pathway">
    <text evidence="7 8">Porphyrin-containing compound metabolism; protoheme biosynthesis; protoheme from protoporphyrin-IX: step 1/1.</text>
</comment>
<keyword evidence="7 8" id="KW-0963">Cytoplasm</keyword>
<gene>
    <name evidence="7 9" type="primary">hemH</name>
    <name evidence="9" type="ORF">EHQ64_17835</name>
</gene>
<dbReference type="GO" id="GO:0006783">
    <property type="term" value="P:heme biosynthetic process"/>
    <property type="evidence" value="ECO:0007669"/>
    <property type="project" value="UniProtKB-UniRule"/>
</dbReference>
<evidence type="ECO:0000313" key="9">
    <source>
        <dbReference type="EMBL" id="TGL58903.1"/>
    </source>
</evidence>
<accession>A0A4R9JZU9</accession>
<dbReference type="GO" id="GO:0005737">
    <property type="term" value="C:cytoplasm"/>
    <property type="evidence" value="ECO:0007669"/>
    <property type="project" value="UniProtKB-SubCell"/>
</dbReference>
<keyword evidence="10" id="KW-1185">Reference proteome</keyword>
<keyword evidence="2 7" id="KW-0408">Iron</keyword>
<comment type="subcellular location">
    <subcellularLocation>
        <location evidence="7 8">Cytoplasm</location>
    </subcellularLocation>
</comment>
<dbReference type="CDD" id="cd00419">
    <property type="entry name" value="Ferrochelatase_C"/>
    <property type="match status" value="1"/>
</dbReference>
<comment type="function">
    <text evidence="7 8">Catalyzes the ferrous insertion into protoporphyrin IX.</text>
</comment>
<dbReference type="UniPathway" id="UPA00252">
    <property type="reaction ID" value="UER00325"/>
</dbReference>
<dbReference type="InterPro" id="IPR033644">
    <property type="entry name" value="Ferrochelatase_C"/>
</dbReference>
<dbReference type="PANTHER" id="PTHR11108">
    <property type="entry name" value="FERROCHELATASE"/>
    <property type="match status" value="1"/>
</dbReference>
<dbReference type="AlphaFoldDB" id="A0A4R9JZU9"/>
<dbReference type="CDD" id="cd03411">
    <property type="entry name" value="Ferrochelatase_N"/>
    <property type="match status" value="1"/>
</dbReference>
<dbReference type="PANTHER" id="PTHR11108:SF1">
    <property type="entry name" value="FERROCHELATASE, MITOCHONDRIAL"/>
    <property type="match status" value="1"/>
</dbReference>
<keyword evidence="7" id="KW-0479">Metal-binding</keyword>
<organism evidence="9 10">
    <name type="scientific">Leptospira sarikeiensis</name>
    <dbReference type="NCBI Taxonomy" id="2484943"/>
    <lineage>
        <taxon>Bacteria</taxon>
        <taxon>Pseudomonadati</taxon>
        <taxon>Spirochaetota</taxon>
        <taxon>Spirochaetia</taxon>
        <taxon>Leptospirales</taxon>
        <taxon>Leptospiraceae</taxon>
        <taxon>Leptospira</taxon>
    </lineage>
</organism>
<dbReference type="SUPFAM" id="SSF53800">
    <property type="entry name" value="Chelatase"/>
    <property type="match status" value="1"/>
</dbReference>
<evidence type="ECO:0000256" key="4">
    <source>
        <dbReference type="ARBA" id="ARBA00023239"/>
    </source>
</evidence>
<name>A0A4R9JZU9_9LEPT</name>
<dbReference type="InterPro" id="IPR019772">
    <property type="entry name" value="Ferrochelatase_AS"/>
</dbReference>
<dbReference type="InterPro" id="IPR033659">
    <property type="entry name" value="Ferrochelatase_N"/>
</dbReference>
<dbReference type="OrthoDB" id="9809741at2"/>
<dbReference type="EC" id="4.98.1.1" evidence="7 8"/>
<dbReference type="EMBL" id="RQGF01000035">
    <property type="protein sequence ID" value="TGL58903.1"/>
    <property type="molecule type" value="Genomic_DNA"/>
</dbReference>
<dbReference type="GO" id="GO:0004325">
    <property type="term" value="F:ferrochelatase activity"/>
    <property type="evidence" value="ECO:0007669"/>
    <property type="project" value="UniProtKB-UniRule"/>
</dbReference>
<dbReference type="Pfam" id="PF00762">
    <property type="entry name" value="Ferrochelatase"/>
    <property type="match status" value="1"/>
</dbReference>
<proteinExistence type="inferred from homology"/>
<reference evidence="9" key="1">
    <citation type="journal article" date="2019" name="PLoS Negl. Trop. Dis.">
        <title>Revisiting the worldwide diversity of Leptospira species in the environment.</title>
        <authorList>
            <person name="Vincent A.T."/>
            <person name="Schiettekatte O."/>
            <person name="Bourhy P."/>
            <person name="Veyrier F.J."/>
            <person name="Picardeau M."/>
        </authorList>
    </citation>
    <scope>NUCLEOTIDE SEQUENCE [LARGE SCALE GENOMIC DNA]</scope>
    <source>
        <strain evidence="9">201702455</strain>
    </source>
</reference>
<dbReference type="Proteomes" id="UP000297762">
    <property type="component" value="Unassembled WGS sequence"/>
</dbReference>
<feature type="binding site" evidence="7">
    <location>
        <position position="208"/>
    </location>
    <ligand>
        <name>Fe(2+)</name>
        <dbReference type="ChEBI" id="CHEBI:29033"/>
    </ligand>
</feature>
<feature type="binding site" evidence="7">
    <location>
        <position position="291"/>
    </location>
    <ligand>
        <name>Fe(2+)</name>
        <dbReference type="ChEBI" id="CHEBI:29033"/>
    </ligand>
</feature>
<dbReference type="PROSITE" id="PS00534">
    <property type="entry name" value="FERROCHELATASE"/>
    <property type="match status" value="1"/>
</dbReference>
<comment type="caution">
    <text evidence="9">The sequence shown here is derived from an EMBL/GenBank/DDBJ whole genome shotgun (WGS) entry which is preliminary data.</text>
</comment>
<evidence type="ECO:0000313" key="10">
    <source>
        <dbReference type="Proteomes" id="UP000297762"/>
    </source>
</evidence>
<dbReference type="Gene3D" id="3.40.50.1400">
    <property type="match status" value="2"/>
</dbReference>
<evidence type="ECO:0000256" key="5">
    <source>
        <dbReference type="ARBA" id="ARBA00023244"/>
    </source>
</evidence>
<evidence type="ECO:0000256" key="6">
    <source>
        <dbReference type="ARBA" id="ARBA00024536"/>
    </source>
</evidence>
<keyword evidence="3 7" id="KW-0350">Heme biosynthesis</keyword>
<evidence type="ECO:0000256" key="7">
    <source>
        <dbReference type="HAMAP-Rule" id="MF_00323"/>
    </source>
</evidence>
<keyword evidence="5 7" id="KW-0627">Porphyrin biosynthesis</keyword>
<dbReference type="NCBIfam" id="TIGR00109">
    <property type="entry name" value="hemH"/>
    <property type="match status" value="1"/>
</dbReference>
<evidence type="ECO:0000256" key="8">
    <source>
        <dbReference type="RuleBase" id="RU000607"/>
    </source>
</evidence>
<keyword evidence="4 7" id="KW-0456">Lyase</keyword>
<evidence type="ECO:0000256" key="3">
    <source>
        <dbReference type="ARBA" id="ARBA00023133"/>
    </source>
</evidence>
<comment type="catalytic activity">
    <reaction evidence="6">
        <text>Fe-coproporphyrin III + 2 H(+) = coproporphyrin III + Fe(2+)</text>
        <dbReference type="Rhea" id="RHEA:49572"/>
        <dbReference type="ChEBI" id="CHEBI:15378"/>
        <dbReference type="ChEBI" id="CHEBI:29033"/>
        <dbReference type="ChEBI" id="CHEBI:68438"/>
        <dbReference type="ChEBI" id="CHEBI:131725"/>
        <dbReference type="EC" id="4.99.1.9"/>
    </reaction>
    <physiologicalReaction direction="right-to-left" evidence="6">
        <dbReference type="Rhea" id="RHEA:49574"/>
    </physiologicalReaction>
</comment>
<dbReference type="HAMAP" id="MF_00323">
    <property type="entry name" value="Ferrochelatase"/>
    <property type="match status" value="1"/>
</dbReference>
<protein>
    <recommendedName>
        <fullName evidence="7 8">Ferrochelatase</fullName>
        <ecNumber evidence="7 8">4.98.1.1</ecNumber>
    </recommendedName>
    <alternativeName>
        <fullName evidence="7">Heme synthase</fullName>
    </alternativeName>
    <alternativeName>
        <fullName evidence="7">Protoheme ferro-lyase</fullName>
    </alternativeName>
</protein>
<comment type="catalytic activity">
    <reaction evidence="7 8">
        <text>heme b + 2 H(+) = protoporphyrin IX + Fe(2+)</text>
        <dbReference type="Rhea" id="RHEA:22584"/>
        <dbReference type="ChEBI" id="CHEBI:15378"/>
        <dbReference type="ChEBI" id="CHEBI:29033"/>
        <dbReference type="ChEBI" id="CHEBI:57306"/>
        <dbReference type="ChEBI" id="CHEBI:60344"/>
        <dbReference type="EC" id="4.98.1.1"/>
    </reaction>
</comment>
<dbReference type="RefSeq" id="WP_135651149.1">
    <property type="nucleotide sequence ID" value="NZ_RQGF01000035.1"/>
</dbReference>
<dbReference type="InterPro" id="IPR001015">
    <property type="entry name" value="Ferrochelatase"/>
</dbReference>